<dbReference type="Proteomes" id="UP000004477">
    <property type="component" value="Unassembled WGS sequence"/>
</dbReference>
<evidence type="ECO:0000313" key="2">
    <source>
        <dbReference type="Proteomes" id="UP000004477"/>
    </source>
</evidence>
<accession>D1PF93</accession>
<sequence length="80" mass="9607">MADPPHSACRSEPRSKVLNYINERLTRWVMRKYKRFSKGKKVGRAYEWLVEYAAHNRNEFSHWVKGFVPYPPSRLIKNIN</sequence>
<gene>
    <name evidence="1" type="ORF">PREVCOP_05900</name>
</gene>
<dbReference type="AlphaFoldDB" id="D1PF93"/>
<keyword evidence="2" id="KW-1185">Reference proteome</keyword>
<proteinExistence type="predicted"/>
<evidence type="ECO:0000313" key="1">
    <source>
        <dbReference type="EMBL" id="EFB34635.1"/>
    </source>
</evidence>
<name>D1PF93_9BACT</name>
<organism evidence="1 2">
    <name type="scientific">Segatella copri DSM 18205</name>
    <dbReference type="NCBI Taxonomy" id="537011"/>
    <lineage>
        <taxon>Bacteria</taxon>
        <taxon>Pseudomonadati</taxon>
        <taxon>Bacteroidota</taxon>
        <taxon>Bacteroidia</taxon>
        <taxon>Bacteroidales</taxon>
        <taxon>Prevotellaceae</taxon>
        <taxon>Segatella</taxon>
    </lineage>
</organism>
<comment type="caution">
    <text evidence="1">The sequence shown here is derived from an EMBL/GenBank/DDBJ whole genome shotgun (WGS) entry which is preliminary data.</text>
</comment>
<protein>
    <submittedName>
        <fullName evidence="1">Uncharacterized protein</fullName>
    </submittedName>
</protein>
<dbReference type="HOGENOM" id="CLU_2586779_0_0_10"/>
<dbReference type="PaxDb" id="537011-PREVCOP_05900"/>
<reference evidence="1" key="1">
    <citation type="submission" date="2009-11" db="EMBL/GenBank/DDBJ databases">
        <authorList>
            <person name="Weinstock G."/>
            <person name="Sodergren E."/>
            <person name="Clifton S."/>
            <person name="Fulton L."/>
            <person name="Fulton B."/>
            <person name="Courtney L."/>
            <person name="Fronick C."/>
            <person name="Harrison M."/>
            <person name="Strong C."/>
            <person name="Farmer C."/>
            <person name="Delahaunty K."/>
            <person name="Markovic C."/>
            <person name="Hall O."/>
            <person name="Minx P."/>
            <person name="Tomlinson C."/>
            <person name="Mitreva M."/>
            <person name="Nelson J."/>
            <person name="Hou S."/>
            <person name="Wollam A."/>
            <person name="Pepin K.H."/>
            <person name="Johnson M."/>
            <person name="Bhonagiri V."/>
            <person name="Nash W.E."/>
            <person name="Warren W."/>
            <person name="Chinwalla A."/>
            <person name="Mardis E.R."/>
            <person name="Wilson R.K."/>
        </authorList>
    </citation>
    <scope>NUCLEOTIDE SEQUENCE [LARGE SCALE GENOMIC DNA]</scope>
    <source>
        <strain evidence="1">DSM 18205</strain>
    </source>
</reference>
<dbReference type="EMBL" id="ACBX02000034">
    <property type="protein sequence ID" value="EFB34635.1"/>
    <property type="molecule type" value="Genomic_DNA"/>
</dbReference>